<dbReference type="EMBL" id="BAAAZN010000006">
    <property type="protein sequence ID" value="GAA3547466.1"/>
    <property type="molecule type" value="Genomic_DNA"/>
</dbReference>
<feature type="compositionally biased region" description="Basic and acidic residues" evidence="1">
    <location>
        <begin position="25"/>
        <end position="49"/>
    </location>
</feature>
<keyword evidence="3" id="KW-1185">Reference proteome</keyword>
<evidence type="ECO:0000313" key="3">
    <source>
        <dbReference type="Proteomes" id="UP001500689"/>
    </source>
</evidence>
<feature type="compositionally biased region" description="Basic and acidic residues" evidence="1">
    <location>
        <begin position="73"/>
        <end position="99"/>
    </location>
</feature>
<evidence type="ECO:0000256" key="1">
    <source>
        <dbReference type="SAM" id="MobiDB-lite"/>
    </source>
</evidence>
<accession>A0ABP6W6V6</accession>
<comment type="caution">
    <text evidence="2">The sequence shown here is derived from an EMBL/GenBank/DDBJ whole genome shotgun (WGS) entry which is preliminary data.</text>
</comment>
<proteinExistence type="predicted"/>
<name>A0ABP6W6V6_9PSEU</name>
<protein>
    <submittedName>
        <fullName evidence="2">Uncharacterized protein</fullName>
    </submittedName>
</protein>
<reference evidence="3" key="1">
    <citation type="journal article" date="2019" name="Int. J. Syst. Evol. Microbiol.">
        <title>The Global Catalogue of Microorganisms (GCM) 10K type strain sequencing project: providing services to taxonomists for standard genome sequencing and annotation.</title>
        <authorList>
            <consortium name="The Broad Institute Genomics Platform"/>
            <consortium name="The Broad Institute Genome Sequencing Center for Infectious Disease"/>
            <person name="Wu L."/>
            <person name="Ma J."/>
        </authorList>
    </citation>
    <scope>NUCLEOTIDE SEQUENCE [LARGE SCALE GENOMIC DNA]</scope>
    <source>
        <strain evidence="3">JCM 16898</strain>
    </source>
</reference>
<dbReference type="Proteomes" id="UP001500689">
    <property type="component" value="Unassembled WGS sequence"/>
</dbReference>
<sequence length="99" mass="10485">MRSRRPMSDPGGVGGDAVGDAFTRGAEHSDQDREPEAATELLHRLEHSGRGTGVPRADGVPDVADGEQDDEDSDRHVHEHHPAPAGERGAHSAHDQPAS</sequence>
<gene>
    <name evidence="2" type="ORF">GCM10022222_33860</name>
</gene>
<feature type="region of interest" description="Disordered" evidence="1">
    <location>
        <begin position="1"/>
        <end position="99"/>
    </location>
</feature>
<organism evidence="2 3">
    <name type="scientific">Amycolatopsis ultiminotia</name>
    <dbReference type="NCBI Taxonomy" id="543629"/>
    <lineage>
        <taxon>Bacteria</taxon>
        <taxon>Bacillati</taxon>
        <taxon>Actinomycetota</taxon>
        <taxon>Actinomycetes</taxon>
        <taxon>Pseudonocardiales</taxon>
        <taxon>Pseudonocardiaceae</taxon>
        <taxon>Amycolatopsis</taxon>
    </lineage>
</organism>
<evidence type="ECO:0000313" key="2">
    <source>
        <dbReference type="EMBL" id="GAA3547466.1"/>
    </source>
</evidence>